<name>A0A9D4AF80_9ROSI</name>
<dbReference type="OrthoDB" id="1721015at2759"/>
<evidence type="ECO:0000256" key="1">
    <source>
        <dbReference type="ARBA" id="ARBA00022527"/>
    </source>
</evidence>
<gene>
    <name evidence="4" type="ORF">J1N35_007392</name>
</gene>
<dbReference type="PANTHER" id="PTHR47989:SF45">
    <property type="entry name" value="OS01G0709500 PROTEIN"/>
    <property type="match status" value="1"/>
</dbReference>
<comment type="caution">
    <text evidence="4">The sequence shown here is derived from an EMBL/GenBank/DDBJ whole genome shotgun (WGS) entry which is preliminary data.</text>
</comment>
<evidence type="ECO:0000256" key="3">
    <source>
        <dbReference type="ARBA" id="ARBA00022840"/>
    </source>
</evidence>
<evidence type="ECO:0000313" key="5">
    <source>
        <dbReference type="Proteomes" id="UP000828251"/>
    </source>
</evidence>
<keyword evidence="5" id="KW-1185">Reference proteome</keyword>
<dbReference type="Proteomes" id="UP000828251">
    <property type="component" value="Unassembled WGS sequence"/>
</dbReference>
<proteinExistence type="predicted"/>
<accession>A0A9D4AF80</accession>
<protein>
    <recommendedName>
        <fullName evidence="6">Serine-threonine/tyrosine-protein kinase catalytic domain-containing protein</fullName>
    </recommendedName>
</protein>
<sequence length="121" mass="13237">MRLMLLLRSCYVAEETSGLSQPPGPQNLVTWARTLLTTEEGLEIVIDPAIKSDISFNSMAKVATIASMCVQPQVSRPLLMGELALALKLVGNEFDEKNEVESQTSETYCPVVGKDPVRRVA</sequence>
<dbReference type="EMBL" id="JAIQCV010000003">
    <property type="protein sequence ID" value="KAH1114014.1"/>
    <property type="molecule type" value="Genomic_DNA"/>
</dbReference>
<keyword evidence="1" id="KW-0808">Transferase</keyword>
<organism evidence="4 5">
    <name type="scientific">Gossypium stocksii</name>
    <dbReference type="NCBI Taxonomy" id="47602"/>
    <lineage>
        <taxon>Eukaryota</taxon>
        <taxon>Viridiplantae</taxon>
        <taxon>Streptophyta</taxon>
        <taxon>Embryophyta</taxon>
        <taxon>Tracheophyta</taxon>
        <taxon>Spermatophyta</taxon>
        <taxon>Magnoliopsida</taxon>
        <taxon>eudicotyledons</taxon>
        <taxon>Gunneridae</taxon>
        <taxon>Pentapetalae</taxon>
        <taxon>rosids</taxon>
        <taxon>malvids</taxon>
        <taxon>Malvales</taxon>
        <taxon>Malvaceae</taxon>
        <taxon>Malvoideae</taxon>
        <taxon>Gossypium</taxon>
    </lineage>
</organism>
<dbReference type="PANTHER" id="PTHR47989">
    <property type="entry name" value="OS01G0750732 PROTEIN"/>
    <property type="match status" value="1"/>
</dbReference>
<reference evidence="4 5" key="1">
    <citation type="journal article" date="2021" name="Plant Biotechnol. J.">
        <title>Multi-omics assisted identification of the key and species-specific regulatory components of drought-tolerant mechanisms in Gossypium stocksii.</title>
        <authorList>
            <person name="Yu D."/>
            <person name="Ke L."/>
            <person name="Zhang D."/>
            <person name="Wu Y."/>
            <person name="Sun Y."/>
            <person name="Mei J."/>
            <person name="Sun J."/>
            <person name="Sun Y."/>
        </authorList>
    </citation>
    <scope>NUCLEOTIDE SEQUENCE [LARGE SCALE GENOMIC DNA]</scope>
    <source>
        <strain evidence="5">cv. E1</strain>
        <tissue evidence="4">Leaf</tissue>
    </source>
</reference>
<keyword evidence="1" id="KW-0418">Kinase</keyword>
<keyword evidence="2" id="KW-0547">Nucleotide-binding</keyword>
<evidence type="ECO:0000256" key="2">
    <source>
        <dbReference type="ARBA" id="ARBA00022741"/>
    </source>
</evidence>
<dbReference type="GO" id="GO:0004674">
    <property type="term" value="F:protein serine/threonine kinase activity"/>
    <property type="evidence" value="ECO:0007669"/>
    <property type="project" value="UniProtKB-KW"/>
</dbReference>
<dbReference type="GO" id="GO:0005524">
    <property type="term" value="F:ATP binding"/>
    <property type="evidence" value="ECO:0007669"/>
    <property type="project" value="UniProtKB-KW"/>
</dbReference>
<evidence type="ECO:0008006" key="6">
    <source>
        <dbReference type="Google" id="ProtNLM"/>
    </source>
</evidence>
<dbReference type="AlphaFoldDB" id="A0A9D4AF80"/>
<keyword evidence="1" id="KW-0723">Serine/threonine-protein kinase</keyword>
<evidence type="ECO:0000313" key="4">
    <source>
        <dbReference type="EMBL" id="KAH1114014.1"/>
    </source>
</evidence>
<keyword evidence="3" id="KW-0067">ATP-binding</keyword>